<keyword evidence="2" id="KW-1185">Reference proteome</keyword>
<dbReference type="AlphaFoldDB" id="A0A328TFU4"/>
<protein>
    <submittedName>
        <fullName evidence="1">Uncharacterized protein</fullName>
    </submittedName>
</protein>
<reference evidence="1" key="1">
    <citation type="submission" date="2018-04" db="EMBL/GenBank/DDBJ databases">
        <title>Genomes of the Obligate Erwinia dacicola and Facultative Enterobacter sp. OLF Endosymbionts of the Olive Fruit fly, Bactrocera oleae.</title>
        <authorList>
            <person name="Estes A.M."/>
            <person name="Hearn D.J."/>
            <person name="Agarwal S."/>
            <person name="Pierson E.A."/>
            <person name="Dunning-Hotopp J.C."/>
        </authorList>
    </citation>
    <scope>NUCLEOTIDE SEQUENCE [LARGE SCALE GENOMIC DNA]</scope>
    <source>
        <strain evidence="1">Oroville</strain>
    </source>
</reference>
<comment type="caution">
    <text evidence="1">The sequence shown here is derived from an EMBL/GenBank/DDBJ whole genome shotgun (WGS) entry which is preliminary data.</text>
</comment>
<organism evidence="1 2">
    <name type="scientific">Candidatus Erwinia dacicola</name>
    <dbReference type="NCBI Taxonomy" id="252393"/>
    <lineage>
        <taxon>Bacteria</taxon>
        <taxon>Pseudomonadati</taxon>
        <taxon>Pseudomonadota</taxon>
        <taxon>Gammaproteobacteria</taxon>
        <taxon>Enterobacterales</taxon>
        <taxon>Erwiniaceae</taxon>
        <taxon>Erwinia</taxon>
    </lineage>
</organism>
<sequence length="70" mass="7800">MGLKGRKLGEWSELAIQLARENAVEMAGEGLRAESVHLALESYRADLEAKVQRQKLDDRALYQPRSGAAF</sequence>
<name>A0A328TFU4_9GAMM</name>
<dbReference type="Proteomes" id="UP000244334">
    <property type="component" value="Unassembled WGS sequence"/>
</dbReference>
<evidence type="ECO:0000313" key="1">
    <source>
        <dbReference type="EMBL" id="RAP69457.1"/>
    </source>
</evidence>
<accession>A0A328TFU4</accession>
<gene>
    <name evidence="1" type="ORF">ACZ87_03756</name>
</gene>
<proteinExistence type="predicted"/>
<evidence type="ECO:0000313" key="2">
    <source>
        <dbReference type="Proteomes" id="UP000244334"/>
    </source>
</evidence>
<dbReference type="EMBL" id="LJAM02000761">
    <property type="protein sequence ID" value="RAP69457.1"/>
    <property type="molecule type" value="Genomic_DNA"/>
</dbReference>